<sequence length="125" mass="13536">MIITNCRIIISPHLLLLTLSLTQTHVGCQNLSGKACGVADSCTTTPPPQICPQKQLPASPDKYLLLCPHCSVLTALIRGAIWQLDFNGAFKGHKEAESPLGGWLMLLSSLNRWVTETSGGPERRS</sequence>
<comment type="caution">
    <text evidence="2">The sequence shown here is derived from an EMBL/GenBank/DDBJ whole genome shotgun (WGS) entry which is preliminary data.</text>
</comment>
<evidence type="ECO:0000313" key="3">
    <source>
        <dbReference type="Proteomes" id="UP001558613"/>
    </source>
</evidence>
<dbReference type="Proteomes" id="UP001558613">
    <property type="component" value="Unassembled WGS sequence"/>
</dbReference>
<evidence type="ECO:0000256" key="1">
    <source>
        <dbReference type="SAM" id="SignalP"/>
    </source>
</evidence>
<proteinExistence type="predicted"/>
<accession>A0ABR3M715</accession>
<dbReference type="EMBL" id="JAYMGO010000015">
    <property type="protein sequence ID" value="KAL1260915.1"/>
    <property type="molecule type" value="Genomic_DNA"/>
</dbReference>
<reference evidence="2 3" key="1">
    <citation type="submission" date="2023-09" db="EMBL/GenBank/DDBJ databases">
        <authorList>
            <person name="Wang M."/>
        </authorList>
    </citation>
    <scope>NUCLEOTIDE SEQUENCE [LARGE SCALE GENOMIC DNA]</scope>
    <source>
        <strain evidence="2">GT-2023</strain>
        <tissue evidence="2">Liver</tissue>
    </source>
</reference>
<keyword evidence="3" id="KW-1185">Reference proteome</keyword>
<organism evidence="2 3">
    <name type="scientific">Cirrhinus molitorella</name>
    <name type="common">mud carp</name>
    <dbReference type="NCBI Taxonomy" id="172907"/>
    <lineage>
        <taxon>Eukaryota</taxon>
        <taxon>Metazoa</taxon>
        <taxon>Chordata</taxon>
        <taxon>Craniata</taxon>
        <taxon>Vertebrata</taxon>
        <taxon>Euteleostomi</taxon>
        <taxon>Actinopterygii</taxon>
        <taxon>Neopterygii</taxon>
        <taxon>Teleostei</taxon>
        <taxon>Ostariophysi</taxon>
        <taxon>Cypriniformes</taxon>
        <taxon>Cyprinidae</taxon>
        <taxon>Labeoninae</taxon>
        <taxon>Labeonini</taxon>
        <taxon>Cirrhinus</taxon>
    </lineage>
</organism>
<feature type="signal peptide" evidence="1">
    <location>
        <begin position="1"/>
        <end position="28"/>
    </location>
</feature>
<name>A0ABR3M715_9TELE</name>
<feature type="chain" id="PRO_5046106472" description="Secreted protein" evidence="1">
    <location>
        <begin position="29"/>
        <end position="125"/>
    </location>
</feature>
<protein>
    <recommendedName>
        <fullName evidence="4">Secreted protein</fullName>
    </recommendedName>
</protein>
<keyword evidence="1" id="KW-0732">Signal</keyword>
<gene>
    <name evidence="2" type="ORF">QQF64_008742</name>
</gene>
<evidence type="ECO:0000313" key="2">
    <source>
        <dbReference type="EMBL" id="KAL1260915.1"/>
    </source>
</evidence>
<evidence type="ECO:0008006" key="4">
    <source>
        <dbReference type="Google" id="ProtNLM"/>
    </source>
</evidence>